<feature type="domain" description="SUEL-type lectin" evidence="3">
    <location>
        <begin position="58"/>
        <end position="142"/>
    </location>
</feature>
<evidence type="ECO:0000313" key="5">
    <source>
        <dbReference type="Proteomes" id="UP001190700"/>
    </source>
</evidence>
<feature type="transmembrane region" description="Helical" evidence="2">
    <location>
        <begin position="12"/>
        <end position="32"/>
    </location>
</feature>
<reference evidence="4 5" key="1">
    <citation type="journal article" date="2015" name="Genome Biol. Evol.">
        <title>Comparative Genomics of a Bacterivorous Green Alga Reveals Evolutionary Causalities and Consequences of Phago-Mixotrophic Mode of Nutrition.</title>
        <authorList>
            <person name="Burns J.A."/>
            <person name="Paasch A."/>
            <person name="Narechania A."/>
            <person name="Kim E."/>
        </authorList>
    </citation>
    <scope>NUCLEOTIDE SEQUENCE [LARGE SCALE GENOMIC DNA]</scope>
    <source>
        <strain evidence="4 5">PLY_AMNH</strain>
    </source>
</reference>
<comment type="caution">
    <text evidence="4">The sequence shown here is derived from an EMBL/GenBank/DDBJ whole genome shotgun (WGS) entry which is preliminary data.</text>
</comment>
<proteinExistence type="predicted"/>
<protein>
    <recommendedName>
        <fullName evidence="3">SUEL-type lectin domain-containing protein</fullName>
    </recommendedName>
</protein>
<feature type="transmembrane region" description="Helical" evidence="2">
    <location>
        <begin position="211"/>
        <end position="233"/>
    </location>
</feature>
<evidence type="ECO:0000256" key="1">
    <source>
        <dbReference type="SAM" id="MobiDB-lite"/>
    </source>
</evidence>
<evidence type="ECO:0000313" key="4">
    <source>
        <dbReference type="EMBL" id="KAK3252863.1"/>
    </source>
</evidence>
<dbReference type="Gene3D" id="2.60.120.740">
    <property type="match status" value="1"/>
</dbReference>
<evidence type="ECO:0000259" key="3">
    <source>
        <dbReference type="PROSITE" id="PS50228"/>
    </source>
</evidence>
<feature type="compositionally biased region" description="Pro residues" evidence="1">
    <location>
        <begin position="184"/>
        <end position="198"/>
    </location>
</feature>
<evidence type="ECO:0000256" key="2">
    <source>
        <dbReference type="SAM" id="Phobius"/>
    </source>
</evidence>
<sequence length="281" mass="30195">MFQSGCHGRKIFFRYLIEVFAVISLTSVLKVASAKTLAVRSSNTTAETGESHLICATIAENATASLQCWNGELISTTFASFGSPGGSCGAWQPSSCHSTISRDLVIARCNGKTHCQLNASVYLFGRPCWEDALTLAIEARCIPRSRPSEDHVHAVHLLESSVGNSNTSSNSSVNMTVSPSENLVPPPPPVPPSSPPKNPTSEGQEDLTTDLIIPTVFVLVAIMIGVLILLGVYPKSMNDRCAPYPKYNDGAEDITHMHTIVSAVFQPAEPMSLVEPERLDL</sequence>
<dbReference type="EMBL" id="LGRX02025118">
    <property type="protein sequence ID" value="KAK3252863.1"/>
    <property type="molecule type" value="Genomic_DNA"/>
</dbReference>
<feature type="compositionally biased region" description="Low complexity" evidence="1">
    <location>
        <begin position="162"/>
        <end position="183"/>
    </location>
</feature>
<dbReference type="PROSITE" id="PS50228">
    <property type="entry name" value="SUEL_LECTIN"/>
    <property type="match status" value="1"/>
</dbReference>
<name>A0AAE0F5T2_9CHLO</name>
<dbReference type="InterPro" id="IPR000922">
    <property type="entry name" value="Lectin_gal-bd_dom"/>
</dbReference>
<dbReference type="GO" id="GO:0030246">
    <property type="term" value="F:carbohydrate binding"/>
    <property type="evidence" value="ECO:0007669"/>
    <property type="project" value="InterPro"/>
</dbReference>
<dbReference type="AlphaFoldDB" id="A0AAE0F5T2"/>
<accession>A0AAE0F5T2</accession>
<feature type="region of interest" description="Disordered" evidence="1">
    <location>
        <begin position="162"/>
        <end position="205"/>
    </location>
</feature>
<keyword evidence="2" id="KW-1133">Transmembrane helix</keyword>
<keyword evidence="5" id="KW-1185">Reference proteome</keyword>
<dbReference type="InterPro" id="IPR043159">
    <property type="entry name" value="Lectin_gal-bd_sf"/>
</dbReference>
<dbReference type="Proteomes" id="UP001190700">
    <property type="component" value="Unassembled WGS sequence"/>
</dbReference>
<dbReference type="CDD" id="cd22842">
    <property type="entry name" value="Gal_Rha_Lectin_BGal"/>
    <property type="match status" value="1"/>
</dbReference>
<keyword evidence="2" id="KW-0812">Transmembrane</keyword>
<organism evidence="4 5">
    <name type="scientific">Cymbomonas tetramitiformis</name>
    <dbReference type="NCBI Taxonomy" id="36881"/>
    <lineage>
        <taxon>Eukaryota</taxon>
        <taxon>Viridiplantae</taxon>
        <taxon>Chlorophyta</taxon>
        <taxon>Pyramimonadophyceae</taxon>
        <taxon>Pyramimonadales</taxon>
        <taxon>Pyramimonadaceae</taxon>
        <taxon>Cymbomonas</taxon>
    </lineage>
</organism>
<keyword evidence="2" id="KW-0472">Membrane</keyword>
<gene>
    <name evidence="4" type="ORF">CYMTET_37863</name>
</gene>
<dbReference type="Pfam" id="PF02140">
    <property type="entry name" value="SUEL_Lectin"/>
    <property type="match status" value="1"/>
</dbReference>